<evidence type="ECO:0000256" key="2">
    <source>
        <dbReference type="ARBA" id="ARBA00022630"/>
    </source>
</evidence>
<dbReference type="GO" id="GO:0046872">
    <property type="term" value="F:metal ion binding"/>
    <property type="evidence" value="ECO:0007669"/>
    <property type="project" value="UniProtKB-KW"/>
</dbReference>
<keyword evidence="5" id="KW-0411">Iron-sulfur</keyword>
<dbReference type="AlphaFoldDB" id="A0AA38NC00"/>
<evidence type="ECO:0000259" key="6">
    <source>
        <dbReference type="Pfam" id="PF21162"/>
    </source>
</evidence>
<keyword evidence="8" id="KW-1185">Reference proteome</keyword>
<evidence type="ECO:0000256" key="1">
    <source>
        <dbReference type="ARBA" id="ARBA00001974"/>
    </source>
</evidence>
<dbReference type="Gene3D" id="3.50.50.60">
    <property type="entry name" value="FAD/NAD(P)-binding domain"/>
    <property type="match status" value="1"/>
</dbReference>
<dbReference type="SUPFAM" id="SSF51905">
    <property type="entry name" value="FAD/NAD(P)-binding domain"/>
    <property type="match status" value="1"/>
</dbReference>
<comment type="caution">
    <text evidence="7">The sequence shown here is derived from an EMBL/GenBank/DDBJ whole genome shotgun (WGS) entry which is preliminary data.</text>
</comment>
<gene>
    <name evidence="7" type="ORF">GGU10DRAFT_363639</name>
</gene>
<dbReference type="EC" id="1.5.5.1" evidence="5"/>
<reference evidence="7" key="1">
    <citation type="submission" date="2022-08" db="EMBL/GenBank/DDBJ databases">
        <authorList>
            <consortium name="DOE Joint Genome Institute"/>
            <person name="Min B."/>
            <person name="Riley R."/>
            <person name="Sierra-Patev S."/>
            <person name="Naranjo-Ortiz M."/>
            <person name="Looney B."/>
            <person name="Konkel Z."/>
            <person name="Slot J.C."/>
            <person name="Sakamoto Y."/>
            <person name="Steenwyk J.L."/>
            <person name="Rokas A."/>
            <person name="Carro J."/>
            <person name="Camarero S."/>
            <person name="Ferreira P."/>
            <person name="Molpeceres G."/>
            <person name="Ruiz-Duenas F.J."/>
            <person name="Serrano A."/>
            <person name="Henrissat B."/>
            <person name="Drula E."/>
            <person name="Hughes K.W."/>
            <person name="Mata J.L."/>
            <person name="Ishikawa N.K."/>
            <person name="Vargas-Isla R."/>
            <person name="Ushijima S."/>
            <person name="Smith C.A."/>
            <person name="Ahrendt S."/>
            <person name="Andreopoulos W."/>
            <person name="He G."/>
            <person name="Labutti K."/>
            <person name="Lipzen A."/>
            <person name="Ng V."/>
            <person name="Sandor L."/>
            <person name="Barry K."/>
            <person name="Martinez A.T."/>
            <person name="Xiao Y."/>
            <person name="Gibbons J.G."/>
            <person name="Terashima K."/>
            <person name="Hibbett D.S."/>
            <person name="Grigoriev I.V."/>
        </authorList>
    </citation>
    <scope>NUCLEOTIDE SEQUENCE</scope>
    <source>
        <strain evidence="7">TFB10291</strain>
    </source>
</reference>
<evidence type="ECO:0000256" key="3">
    <source>
        <dbReference type="ARBA" id="ARBA00022827"/>
    </source>
</evidence>
<keyword evidence="4 5" id="KW-0560">Oxidoreductase</keyword>
<dbReference type="PANTHER" id="PTHR10617:SF107">
    <property type="entry name" value="ELECTRON TRANSFER FLAVOPROTEIN-UBIQUINONE OXIDOREDUCTASE, MITOCHONDRIAL"/>
    <property type="match status" value="1"/>
</dbReference>
<comment type="function">
    <text evidence="5">Accepts electrons from ETF and reduces ubiquinone.</text>
</comment>
<comment type="catalytic activity">
    <reaction evidence="5">
        <text>a ubiquinone + reduced [electron-transfer flavoprotein] = a ubiquinol + oxidized [electron-transfer flavoprotein] + H(+)</text>
        <dbReference type="Rhea" id="RHEA:24052"/>
        <dbReference type="Rhea" id="RHEA-COMP:9565"/>
        <dbReference type="Rhea" id="RHEA-COMP:9566"/>
        <dbReference type="Rhea" id="RHEA-COMP:10685"/>
        <dbReference type="Rhea" id="RHEA-COMP:10686"/>
        <dbReference type="ChEBI" id="CHEBI:15378"/>
        <dbReference type="ChEBI" id="CHEBI:16389"/>
        <dbReference type="ChEBI" id="CHEBI:17976"/>
        <dbReference type="ChEBI" id="CHEBI:57692"/>
        <dbReference type="ChEBI" id="CHEBI:58307"/>
        <dbReference type="EC" id="1.5.5.1"/>
    </reaction>
</comment>
<keyword evidence="5" id="KW-0249">Electron transport</keyword>
<dbReference type="Pfam" id="PF21162">
    <property type="entry name" value="ETFQO_UQ-bd"/>
    <property type="match status" value="1"/>
</dbReference>
<keyword evidence="5" id="KW-0813">Transport</keyword>
<dbReference type="GO" id="GO:0051539">
    <property type="term" value="F:4 iron, 4 sulfur cluster binding"/>
    <property type="evidence" value="ECO:0007669"/>
    <property type="project" value="UniProtKB-UniRule"/>
</dbReference>
<dbReference type="PANTHER" id="PTHR10617">
    <property type="entry name" value="ELECTRON TRANSFER FLAVOPROTEIN-UBIQUINONE OXIDOREDUCTASE"/>
    <property type="match status" value="1"/>
</dbReference>
<dbReference type="SUPFAM" id="SSF54373">
    <property type="entry name" value="FAD-linked reductases, C-terminal domain"/>
    <property type="match status" value="1"/>
</dbReference>
<evidence type="ECO:0000313" key="7">
    <source>
        <dbReference type="EMBL" id="KAJ3782506.1"/>
    </source>
</evidence>
<evidence type="ECO:0000256" key="5">
    <source>
        <dbReference type="RuleBase" id="RU366068"/>
    </source>
</evidence>
<dbReference type="EMBL" id="MU793472">
    <property type="protein sequence ID" value="KAJ3782506.1"/>
    <property type="molecule type" value="Genomic_DNA"/>
</dbReference>
<keyword evidence="5" id="KW-0830">Ubiquinone</keyword>
<dbReference type="InterPro" id="IPR040156">
    <property type="entry name" value="ETF-QO"/>
</dbReference>
<feature type="non-terminal residue" evidence="7">
    <location>
        <position position="182"/>
    </location>
</feature>
<keyword evidence="5" id="KW-0479">Metal-binding</keyword>
<evidence type="ECO:0000313" key="8">
    <source>
        <dbReference type="Proteomes" id="UP001163798"/>
    </source>
</evidence>
<evidence type="ECO:0000256" key="4">
    <source>
        <dbReference type="ARBA" id="ARBA00023002"/>
    </source>
</evidence>
<name>A0AA38NC00_9AGAR</name>
<protein>
    <recommendedName>
        <fullName evidence="5">Electron transfer flavoprotein-ubiquinone oxidoreductase</fullName>
        <shortName evidence="5">ETF-QO</shortName>
        <ecNumber evidence="5">1.5.5.1</ecNumber>
    </recommendedName>
</protein>
<sequence length="182" mass="19601">MDNNLISLGLVVGVDWENLYKSPYKDFQIMKHHPFIRSLLSPSTSTRLAYGARTVTEGGLQSLPLLHFPGGALIGDSAGTVNMAKIKGVHTAMGTGILAANAASEALSSNPNSNSLSTYTSSFLTSPIHSELYSIQNLRPSFHFPSFTKHHLGVFGGILYSGIDWLFLKGRHTVDSAPSNIL</sequence>
<comment type="cofactor">
    <cofactor evidence="5">
        <name>[4Fe-4S] cluster</name>
        <dbReference type="ChEBI" id="CHEBI:49883"/>
    </cofactor>
    <text evidence="5">Binds 1 [4Fe-4S] cluster.</text>
</comment>
<dbReference type="GO" id="GO:0005743">
    <property type="term" value="C:mitochondrial inner membrane"/>
    <property type="evidence" value="ECO:0007669"/>
    <property type="project" value="TreeGrafter"/>
</dbReference>
<proteinExistence type="predicted"/>
<comment type="cofactor">
    <cofactor evidence="1 5">
        <name>FAD</name>
        <dbReference type="ChEBI" id="CHEBI:57692"/>
    </cofactor>
</comment>
<keyword evidence="5" id="KW-0408">Iron</keyword>
<feature type="domain" description="ETF-QO/FixC ubiquinone-binding" evidence="6">
    <location>
        <begin position="3"/>
        <end position="55"/>
    </location>
</feature>
<dbReference type="Proteomes" id="UP001163798">
    <property type="component" value="Unassembled WGS sequence"/>
</dbReference>
<keyword evidence="3 5" id="KW-0274">FAD</keyword>
<dbReference type="InterPro" id="IPR049398">
    <property type="entry name" value="ETF-QO/FixC_UQ-bd"/>
</dbReference>
<organism evidence="7 8">
    <name type="scientific">Lentinula aff. detonsa</name>
    <dbReference type="NCBI Taxonomy" id="2804958"/>
    <lineage>
        <taxon>Eukaryota</taxon>
        <taxon>Fungi</taxon>
        <taxon>Dikarya</taxon>
        <taxon>Basidiomycota</taxon>
        <taxon>Agaricomycotina</taxon>
        <taxon>Agaricomycetes</taxon>
        <taxon>Agaricomycetidae</taxon>
        <taxon>Agaricales</taxon>
        <taxon>Marasmiineae</taxon>
        <taxon>Omphalotaceae</taxon>
        <taxon>Lentinula</taxon>
    </lineage>
</organism>
<accession>A0AA38NC00</accession>
<dbReference type="GO" id="GO:0004174">
    <property type="term" value="F:electron-transferring-flavoprotein dehydrogenase activity"/>
    <property type="evidence" value="ECO:0007669"/>
    <property type="project" value="UniProtKB-UniRule"/>
</dbReference>
<keyword evidence="2 5" id="KW-0285">Flavoprotein</keyword>
<dbReference type="InterPro" id="IPR036188">
    <property type="entry name" value="FAD/NAD-bd_sf"/>
</dbReference>